<protein>
    <recommendedName>
        <fullName evidence="4">Divalent cation tolerance protein</fullName>
    </recommendedName>
</protein>
<dbReference type="OrthoDB" id="9771057at2"/>
<keyword evidence="3" id="KW-1185">Reference proteome</keyword>
<dbReference type="Gene3D" id="3.30.70.120">
    <property type="match status" value="1"/>
</dbReference>
<dbReference type="Proteomes" id="UP000244069">
    <property type="component" value="Unassembled WGS sequence"/>
</dbReference>
<dbReference type="RefSeq" id="WP_107975892.1">
    <property type="nucleotide sequence ID" value="NZ_BMEZ01000011.1"/>
</dbReference>
<gene>
    <name evidence="2" type="ORF">C8N44_109159</name>
</gene>
<dbReference type="AlphaFoldDB" id="A0A2T6AXE4"/>
<organism evidence="2 3">
    <name type="scientific">Allosediminivita pacifica</name>
    <dbReference type="NCBI Taxonomy" id="1267769"/>
    <lineage>
        <taxon>Bacteria</taxon>
        <taxon>Pseudomonadati</taxon>
        <taxon>Pseudomonadota</taxon>
        <taxon>Alphaproteobacteria</taxon>
        <taxon>Rhodobacterales</taxon>
        <taxon>Paracoccaceae</taxon>
        <taxon>Allosediminivita</taxon>
    </lineage>
</organism>
<evidence type="ECO:0000313" key="2">
    <source>
        <dbReference type="EMBL" id="PTX48466.1"/>
    </source>
</evidence>
<dbReference type="InterPro" id="IPR036069">
    <property type="entry name" value="DUF34/NIF3_sf"/>
</dbReference>
<feature type="region of interest" description="Disordered" evidence="1">
    <location>
        <begin position="128"/>
        <end position="156"/>
    </location>
</feature>
<comment type="caution">
    <text evidence="2">The sequence shown here is derived from an EMBL/GenBank/DDBJ whole genome shotgun (WGS) entry which is preliminary data.</text>
</comment>
<evidence type="ECO:0000256" key="1">
    <source>
        <dbReference type="SAM" id="MobiDB-lite"/>
    </source>
</evidence>
<proteinExistence type="predicted"/>
<name>A0A2T6AXE4_9RHOB</name>
<sequence length="156" mass="16911">MSLPSPETALFHGEPAYRVAVQVPEADEARLRAAILAADSLKYGDYDSVTFTTQPGIQRYRSLGTGRNAPSGGVVEVPCAELAFLVPRDPAVLTQVLQAIHQVHPYEEPVVVVTEALRTRHVPGSVEDNPNKFWNRPEADWVPGDLRTAGPAGDKS</sequence>
<reference evidence="2 3" key="1">
    <citation type="submission" date="2018-04" db="EMBL/GenBank/DDBJ databases">
        <title>Genomic Encyclopedia of Archaeal and Bacterial Type Strains, Phase II (KMG-II): from individual species to whole genera.</title>
        <authorList>
            <person name="Goeker M."/>
        </authorList>
    </citation>
    <scope>NUCLEOTIDE SEQUENCE [LARGE SCALE GENOMIC DNA]</scope>
    <source>
        <strain evidence="2 3">DSM 29329</strain>
    </source>
</reference>
<dbReference type="SUPFAM" id="SSF102705">
    <property type="entry name" value="NIF3 (NGG1p interacting factor 3)-like"/>
    <property type="match status" value="1"/>
</dbReference>
<evidence type="ECO:0000313" key="3">
    <source>
        <dbReference type="Proteomes" id="UP000244069"/>
    </source>
</evidence>
<accession>A0A2T6AXE4</accession>
<dbReference type="InterPro" id="IPR015867">
    <property type="entry name" value="N-reg_PII/ATP_PRibTrfase_C"/>
</dbReference>
<evidence type="ECO:0008006" key="4">
    <source>
        <dbReference type="Google" id="ProtNLM"/>
    </source>
</evidence>
<dbReference type="EMBL" id="QBKN01000009">
    <property type="protein sequence ID" value="PTX48466.1"/>
    <property type="molecule type" value="Genomic_DNA"/>
</dbReference>